<dbReference type="EMBL" id="JARBHB010000002">
    <property type="protein sequence ID" value="KAJ8892099.1"/>
    <property type="molecule type" value="Genomic_DNA"/>
</dbReference>
<dbReference type="PANTHER" id="PTHR45913">
    <property type="entry name" value="EPM2A-INTERACTING PROTEIN 1"/>
    <property type="match status" value="1"/>
</dbReference>
<reference evidence="1 2" key="1">
    <citation type="submission" date="2023-02" db="EMBL/GenBank/DDBJ databases">
        <title>LHISI_Scaffold_Assembly.</title>
        <authorList>
            <person name="Stuart O.P."/>
            <person name="Cleave R."/>
            <person name="Magrath M.J.L."/>
            <person name="Mikheyev A.S."/>
        </authorList>
    </citation>
    <scope>NUCLEOTIDE SEQUENCE [LARGE SCALE GENOMIC DNA]</scope>
    <source>
        <strain evidence="1">Daus_M_001</strain>
        <tissue evidence="1">Leg muscle</tissue>
    </source>
</reference>
<accession>A0ABQ9I622</accession>
<proteinExistence type="predicted"/>
<dbReference type="Proteomes" id="UP001159363">
    <property type="component" value="Chromosome 2"/>
</dbReference>
<dbReference type="PANTHER" id="PTHR45913:SF21">
    <property type="entry name" value="DUF4371 DOMAIN-CONTAINING PROTEIN"/>
    <property type="match status" value="1"/>
</dbReference>
<protein>
    <submittedName>
        <fullName evidence="1">Uncharacterized protein</fullName>
    </submittedName>
</protein>
<name>A0ABQ9I622_9NEOP</name>
<gene>
    <name evidence="1" type="ORF">PR048_004679</name>
</gene>
<keyword evidence="2" id="KW-1185">Reference proteome</keyword>
<comment type="caution">
    <text evidence="1">The sequence shown here is derived from an EMBL/GenBank/DDBJ whole genome shotgun (WGS) entry which is preliminary data.</text>
</comment>
<evidence type="ECO:0000313" key="1">
    <source>
        <dbReference type="EMBL" id="KAJ8892099.1"/>
    </source>
</evidence>
<organism evidence="1 2">
    <name type="scientific">Dryococelus australis</name>
    <dbReference type="NCBI Taxonomy" id="614101"/>
    <lineage>
        <taxon>Eukaryota</taxon>
        <taxon>Metazoa</taxon>
        <taxon>Ecdysozoa</taxon>
        <taxon>Arthropoda</taxon>
        <taxon>Hexapoda</taxon>
        <taxon>Insecta</taxon>
        <taxon>Pterygota</taxon>
        <taxon>Neoptera</taxon>
        <taxon>Polyneoptera</taxon>
        <taxon>Phasmatodea</taxon>
        <taxon>Verophasmatodea</taxon>
        <taxon>Anareolatae</taxon>
        <taxon>Phasmatidae</taxon>
        <taxon>Eurycanthinae</taxon>
        <taxon>Dryococelus</taxon>
    </lineage>
</organism>
<evidence type="ECO:0000313" key="2">
    <source>
        <dbReference type="Proteomes" id="UP001159363"/>
    </source>
</evidence>
<sequence length="132" mass="15316">MNKTEKVVVQIVNKIRAHPLQRRLFKYLLAELQLQYGELLLHCKMTFNIDGTAAELKIISLRNDFCVKSVSEPKKYWLAIPQEKYPVLTDVALWDRTRLTDEHFVLSISLSVTSYAPKIKAIVKERCCQVSH</sequence>